<gene>
    <name evidence="1" type="ORF">DEMABW1_80070</name>
    <name evidence="2" type="ORF">MTBBW1_80070</name>
</gene>
<proteinExistence type="predicted"/>
<dbReference type="RefSeq" id="WP_281255604.1">
    <property type="nucleotide sequence ID" value="NZ_LT828540.1"/>
</dbReference>
<sequence>METIETMEITIKIILVALFFSLLLFGVATGDFFETWKNGATL</sequence>
<reference evidence="1" key="1">
    <citation type="submission" date="2012-10" db="EMBL/GenBank/DDBJ databases">
        <authorList>
            <person name="Lefevre C."/>
        </authorList>
    </citation>
    <scope>NUCLEOTIDE SEQUENCE</scope>
    <source>
        <strain evidence="1">BW-1</strain>
    </source>
</reference>
<evidence type="ECO:0000313" key="1">
    <source>
        <dbReference type="EMBL" id="CCO06681.1"/>
    </source>
</evidence>
<evidence type="ECO:0000313" key="3">
    <source>
        <dbReference type="Proteomes" id="UP000191931"/>
    </source>
</evidence>
<protein>
    <submittedName>
        <fullName evidence="1">Uncharacterized protein</fullName>
    </submittedName>
</protein>
<reference evidence="2 3" key="3">
    <citation type="submission" date="2017-03" db="EMBL/GenBank/DDBJ databases">
        <authorList>
            <person name="Afonso C.L."/>
            <person name="Miller P.J."/>
            <person name="Scott M.A."/>
            <person name="Spackman E."/>
            <person name="Goraichik I."/>
            <person name="Dimitrov K.M."/>
            <person name="Suarez D.L."/>
            <person name="Swayne D.E."/>
        </authorList>
    </citation>
    <scope>NUCLEOTIDE SEQUENCE [LARGE SCALE GENOMIC DNA]</scope>
    <source>
        <strain evidence="2">PRJEB14757</strain>
    </source>
</reference>
<keyword evidence="3" id="KW-1185">Reference proteome</keyword>
<accession>L0R6Q6</accession>
<dbReference type="EMBL" id="HF547348">
    <property type="protein sequence ID" value="CCO06681.1"/>
    <property type="molecule type" value="Genomic_DNA"/>
</dbReference>
<dbReference type="EMBL" id="FWEV01000325">
    <property type="protein sequence ID" value="SLM32732.1"/>
    <property type="molecule type" value="Genomic_DNA"/>
</dbReference>
<dbReference type="AlphaFoldDB" id="L0R6Q6"/>
<name>L0R6Q6_9BACT</name>
<dbReference type="Proteomes" id="UP000191931">
    <property type="component" value="Unassembled WGS sequence"/>
</dbReference>
<organism evidence="1">
    <name type="scientific">Desulfamplus magnetovallimortis</name>
    <dbReference type="NCBI Taxonomy" id="1246637"/>
    <lineage>
        <taxon>Bacteria</taxon>
        <taxon>Pseudomonadati</taxon>
        <taxon>Thermodesulfobacteriota</taxon>
        <taxon>Desulfobacteria</taxon>
        <taxon>Desulfobacterales</taxon>
        <taxon>Desulfobacteraceae</taxon>
        <taxon>Desulfamplus</taxon>
    </lineage>
</organism>
<evidence type="ECO:0000313" key="2">
    <source>
        <dbReference type="EMBL" id="SLM32732.1"/>
    </source>
</evidence>
<dbReference type="STRING" id="1246637.MTBBW1_80070"/>
<reference evidence="1" key="2">
    <citation type="submission" date="2012-12" db="EMBL/GenBank/DDBJ databases">
        <title>Region harboring genes involved in magnetosome formation of Candidatus Desulfamplus magnetosmortis.</title>
        <authorList>
            <person name="Lefevre C.T."/>
            <person name="Bazylinski D.A."/>
        </authorList>
    </citation>
    <scope>NUCLEOTIDE SEQUENCE</scope>
    <source>
        <strain evidence="1">BW-1</strain>
    </source>
</reference>